<feature type="compositionally biased region" description="Low complexity" evidence="1">
    <location>
        <begin position="79"/>
        <end position="97"/>
    </location>
</feature>
<evidence type="ECO:0000256" key="1">
    <source>
        <dbReference type="SAM" id="MobiDB-lite"/>
    </source>
</evidence>
<dbReference type="RefSeq" id="XP_047778103.1">
    <property type="nucleotide sequence ID" value="XM_047923985.1"/>
</dbReference>
<dbReference type="AlphaFoldDB" id="A0A4Y9YD06"/>
<evidence type="ECO:0000313" key="6">
    <source>
        <dbReference type="Proteomes" id="UP000814176"/>
    </source>
</evidence>
<evidence type="ECO:0000256" key="2">
    <source>
        <dbReference type="SAM" id="SignalP"/>
    </source>
</evidence>
<dbReference type="EMBL" id="JADCUA010000012">
    <property type="protein sequence ID" value="KAH9835726.1"/>
    <property type="molecule type" value="Genomic_DNA"/>
</dbReference>
<reference evidence="3 6" key="2">
    <citation type="journal article" date="2021" name="Environ. Microbiol.">
        <title>Gene family expansions and transcriptome signatures uncover fungal adaptations to wood decay.</title>
        <authorList>
            <person name="Hage H."/>
            <person name="Miyauchi S."/>
            <person name="Viragh M."/>
            <person name="Drula E."/>
            <person name="Min B."/>
            <person name="Chaduli D."/>
            <person name="Navarro D."/>
            <person name="Favel A."/>
            <person name="Norest M."/>
            <person name="Lesage-Meessen L."/>
            <person name="Balint B."/>
            <person name="Merenyi Z."/>
            <person name="de Eugenio L."/>
            <person name="Morin E."/>
            <person name="Martinez A.T."/>
            <person name="Baldrian P."/>
            <person name="Stursova M."/>
            <person name="Martinez M.J."/>
            <person name="Novotny C."/>
            <person name="Magnuson J.K."/>
            <person name="Spatafora J.W."/>
            <person name="Maurice S."/>
            <person name="Pangilinan J."/>
            <person name="Andreopoulos W."/>
            <person name="LaButti K."/>
            <person name="Hundley H."/>
            <person name="Na H."/>
            <person name="Kuo A."/>
            <person name="Barry K."/>
            <person name="Lipzen A."/>
            <person name="Henrissat B."/>
            <person name="Riley R."/>
            <person name="Ahrendt S."/>
            <person name="Nagy L.G."/>
            <person name="Grigoriev I.V."/>
            <person name="Martin F."/>
            <person name="Rosso M.N."/>
        </authorList>
    </citation>
    <scope>NUCLEOTIDE SEQUENCE [LARGE SCALE GENOMIC DNA]</scope>
    <source>
        <strain evidence="3 6">CIRM-BRFM 1785</strain>
    </source>
</reference>
<reference evidence="4 5" key="1">
    <citation type="submission" date="2019-01" db="EMBL/GenBank/DDBJ databases">
        <title>Genome sequencing of the rare red list fungi Fomitopsis rosea.</title>
        <authorList>
            <person name="Buettner E."/>
            <person name="Kellner H."/>
        </authorList>
    </citation>
    <scope>NUCLEOTIDE SEQUENCE [LARGE SCALE GENOMIC DNA]</scope>
    <source>
        <strain evidence="4 5">DSM 105464</strain>
    </source>
</reference>
<evidence type="ECO:0000313" key="4">
    <source>
        <dbReference type="EMBL" id="TFY59447.1"/>
    </source>
</evidence>
<dbReference type="Proteomes" id="UP000814176">
    <property type="component" value="Unassembled WGS sequence"/>
</dbReference>
<accession>A0A4Y9YD06</accession>
<feature type="chain" id="PRO_5021279699" evidence="2">
    <location>
        <begin position="21"/>
        <end position="183"/>
    </location>
</feature>
<dbReference type="EMBL" id="SEKV01000303">
    <property type="protein sequence ID" value="TFY59447.1"/>
    <property type="molecule type" value="Genomic_DNA"/>
</dbReference>
<proteinExistence type="predicted"/>
<keyword evidence="2" id="KW-0732">Signal</keyword>
<gene>
    <name evidence="3" type="ORF">C8Q71DRAFT_763180</name>
    <name evidence="4" type="ORF">EVJ58_g5768</name>
</gene>
<feature type="compositionally biased region" description="Low complexity" evidence="1">
    <location>
        <begin position="132"/>
        <end position="154"/>
    </location>
</feature>
<evidence type="ECO:0000313" key="3">
    <source>
        <dbReference type="EMBL" id="KAH9835726.1"/>
    </source>
</evidence>
<comment type="caution">
    <text evidence="4">The sequence shown here is derived from an EMBL/GenBank/DDBJ whole genome shotgun (WGS) entry which is preliminary data.</text>
</comment>
<evidence type="ECO:0000313" key="5">
    <source>
        <dbReference type="Proteomes" id="UP000298390"/>
    </source>
</evidence>
<dbReference type="Proteomes" id="UP000298390">
    <property type="component" value="Unassembled WGS sequence"/>
</dbReference>
<feature type="region of interest" description="Disordered" evidence="1">
    <location>
        <begin position="75"/>
        <end position="183"/>
    </location>
</feature>
<dbReference type="GeneID" id="72004717"/>
<feature type="signal peptide" evidence="2">
    <location>
        <begin position="1"/>
        <end position="20"/>
    </location>
</feature>
<feature type="region of interest" description="Disordered" evidence="1">
    <location>
        <begin position="19"/>
        <end position="48"/>
    </location>
</feature>
<name>A0A4Y9YD06_9APHY</name>
<sequence>MRSPLLAFSLVAAAVSPSLAASHPNSPKFGRSVTHPRVTEVQNPGAESLHLKRSGLNGLGLNKLEGSGANPVDMILPQGAAAAPPSKAGASKADAGSNDNFDPFAGGEDPNLPVDPSDVPDPSTIPASELDNVPVTPATPAEPAQPANPNGNGQQDPASDGSRGRHAPNRAEIEKMFGSGGEW</sequence>
<protein>
    <submittedName>
        <fullName evidence="4">Uncharacterized protein</fullName>
    </submittedName>
</protein>
<organism evidence="4 5">
    <name type="scientific">Rhodofomes roseus</name>
    <dbReference type="NCBI Taxonomy" id="34475"/>
    <lineage>
        <taxon>Eukaryota</taxon>
        <taxon>Fungi</taxon>
        <taxon>Dikarya</taxon>
        <taxon>Basidiomycota</taxon>
        <taxon>Agaricomycotina</taxon>
        <taxon>Agaricomycetes</taxon>
        <taxon>Polyporales</taxon>
        <taxon>Rhodofomes</taxon>
    </lineage>
</organism>
<keyword evidence="6" id="KW-1185">Reference proteome</keyword>